<dbReference type="Gene3D" id="1.25.40.10">
    <property type="entry name" value="Tetratricopeptide repeat domain"/>
    <property type="match status" value="1"/>
</dbReference>
<dbReference type="InterPro" id="IPR011990">
    <property type="entry name" value="TPR-like_helical_dom_sf"/>
</dbReference>
<dbReference type="InterPro" id="IPR045551">
    <property type="entry name" value="bpX3"/>
</dbReference>
<gene>
    <name evidence="3" type="ORF">C5Y83_01995</name>
</gene>
<dbReference type="Proteomes" id="UP000238322">
    <property type="component" value="Unassembled WGS sequence"/>
</dbReference>
<organism evidence="3 4">
    <name type="scientific">Blastopirellula marina</name>
    <dbReference type="NCBI Taxonomy" id="124"/>
    <lineage>
        <taxon>Bacteria</taxon>
        <taxon>Pseudomonadati</taxon>
        <taxon>Planctomycetota</taxon>
        <taxon>Planctomycetia</taxon>
        <taxon>Pirellulales</taxon>
        <taxon>Pirellulaceae</taxon>
        <taxon>Blastopirellula</taxon>
    </lineage>
</organism>
<evidence type="ECO:0000256" key="1">
    <source>
        <dbReference type="SAM" id="MobiDB-lite"/>
    </source>
</evidence>
<accession>A0A2S8G5F8</accession>
<dbReference type="Pfam" id="PF19919">
    <property type="entry name" value="bpX3"/>
    <property type="match status" value="1"/>
</dbReference>
<dbReference type="AlphaFoldDB" id="A0A2S8G5F8"/>
<dbReference type="RefSeq" id="WP_105327977.1">
    <property type="nucleotide sequence ID" value="NZ_PUHY01000004.1"/>
</dbReference>
<feature type="domain" description="MoxR-vWA-beta-propeller ternary system" evidence="2">
    <location>
        <begin position="4"/>
        <end position="187"/>
    </location>
</feature>
<reference evidence="3 4" key="1">
    <citation type="submission" date="2018-02" db="EMBL/GenBank/DDBJ databases">
        <title>Comparative genomes isolates from brazilian mangrove.</title>
        <authorList>
            <person name="Araujo J.E."/>
            <person name="Taketani R.G."/>
            <person name="Silva M.C.P."/>
            <person name="Loureco M.V."/>
            <person name="Andreote F.D."/>
        </authorList>
    </citation>
    <scope>NUCLEOTIDE SEQUENCE [LARGE SCALE GENOMIC DNA]</scope>
    <source>
        <strain evidence="3 4">Hex-1 MGV</strain>
    </source>
</reference>
<feature type="region of interest" description="Disordered" evidence="1">
    <location>
        <begin position="190"/>
        <end position="210"/>
    </location>
</feature>
<dbReference type="EMBL" id="PUHY01000004">
    <property type="protein sequence ID" value="PQO39540.1"/>
    <property type="molecule type" value="Genomic_DNA"/>
</dbReference>
<name>A0A2S8G5F8_9BACT</name>
<evidence type="ECO:0000259" key="2">
    <source>
        <dbReference type="Pfam" id="PF19919"/>
    </source>
</evidence>
<dbReference type="OrthoDB" id="212946at2"/>
<dbReference type="SUPFAM" id="SSF48452">
    <property type="entry name" value="TPR-like"/>
    <property type="match status" value="1"/>
</dbReference>
<sequence length="943" mass="104194">MEVTLRLKYAPHEPRPTTSWFVNSPFPKHWLKTAIDGFVGADGDRTHELKIRILPVPRSLNDRSPIGALVVAGSEAKVTLQRPSSNCLPYGSLTDRVFLPVDSRLEPEVTPSELEELLSRELTYLWHPRVGLVAYERGDILSLVDLLCSPPKNLARYEQAHPGILLPNRLTSIGPAEFPSTETILESGRDDIGTQGSNLSALPPQAGEPQPGVGTGMTFTGLKFLEASMKGLNNIGAYIKNALQSGTSPGSSSKVSQRGHGSNWLEQMQQWAQQRMDHLNQAFTSQREKEINRLMNLLATNPDEGLKYALPIGGDAHRGAARPTGQLSQRNTNFNLGNLGGGGPADHWDLSWQHQQELLTRYRELANREITLGRHRRAAYIYAELLSDYASAASALKQGKHWREAAVLYKERLSQPLTAAACLKEGGYWTEAIELYIELEEYEEAGDIYKSLDQHEEAATQYQRAVEACLLRKDHLTAAQILESKQNDVDGAIATLADAWPHTKQAVPALSRLFETYGRHAQHAAASQKIRQLGQATTYDRLAVPLVENLASNANNYPDREVQNLAADTTRVVASRILTQKIVTETDRVLKAIKKLAPEDRLLARDCLRYENNRGEFFASARIPSMPKQCPLRVRTIHLNGFAEGWSVEAAATSGSAVFAAVKSRRTKFLALYRFSWRGEEQLRLDWNVDAANTLLLTTNPIRADVAWLNVMGGQPFKSPIQSFGETNELPVVTRVESQMARALGSTMNGHGTSWLADIRGGSPTLTAIGPDRKLLHSVSLSEFQTSVDNYLTYGQPLPIFASGESVYMGFDNKFVAYQRGMSTTTLLEDSIIRITGSLPNTRRRTAVALNTGAVLFWDDFHESGVTPFATEMPAPMLTFNRGGFVIAAWNQRCEVYSTKGNAVNLIAEMDLAKPAIEVLSGDTLSQFGVVYEDGTIDLFTLP</sequence>
<evidence type="ECO:0000313" key="3">
    <source>
        <dbReference type="EMBL" id="PQO39540.1"/>
    </source>
</evidence>
<proteinExistence type="predicted"/>
<protein>
    <recommendedName>
        <fullName evidence="2">MoxR-vWA-beta-propeller ternary system domain-containing protein</fullName>
    </recommendedName>
</protein>
<comment type="caution">
    <text evidence="3">The sequence shown here is derived from an EMBL/GenBank/DDBJ whole genome shotgun (WGS) entry which is preliminary data.</text>
</comment>
<evidence type="ECO:0000313" key="4">
    <source>
        <dbReference type="Proteomes" id="UP000238322"/>
    </source>
</evidence>